<reference evidence="1 2" key="1">
    <citation type="submission" date="2016-03" db="EMBL/GenBank/DDBJ databases">
        <title>EvidentialGene: Evidence-directed Construction of Genes on Genomes.</title>
        <authorList>
            <person name="Gilbert D.G."/>
            <person name="Choi J.-H."/>
            <person name="Mockaitis K."/>
            <person name="Colbourne J."/>
            <person name="Pfrender M."/>
        </authorList>
    </citation>
    <scope>NUCLEOTIDE SEQUENCE [LARGE SCALE GENOMIC DNA]</scope>
    <source>
        <strain evidence="1 2">Xinb3</strain>
        <tissue evidence="1">Complete organism</tissue>
    </source>
</reference>
<keyword evidence="2" id="KW-1185">Reference proteome</keyword>
<dbReference type="EMBL" id="LRGB01002101">
    <property type="protein sequence ID" value="KZS09190.1"/>
    <property type="molecule type" value="Genomic_DNA"/>
</dbReference>
<gene>
    <name evidence="1" type="ORF">APZ42_026692</name>
</gene>
<protein>
    <submittedName>
        <fullName evidence="1">Uncharacterized protein</fullName>
    </submittedName>
</protein>
<comment type="caution">
    <text evidence="1">The sequence shown here is derived from an EMBL/GenBank/DDBJ whole genome shotgun (WGS) entry which is preliminary data.</text>
</comment>
<proteinExistence type="predicted"/>
<organism evidence="1 2">
    <name type="scientific">Daphnia magna</name>
    <dbReference type="NCBI Taxonomy" id="35525"/>
    <lineage>
        <taxon>Eukaryota</taxon>
        <taxon>Metazoa</taxon>
        <taxon>Ecdysozoa</taxon>
        <taxon>Arthropoda</taxon>
        <taxon>Crustacea</taxon>
        <taxon>Branchiopoda</taxon>
        <taxon>Diplostraca</taxon>
        <taxon>Cladocera</taxon>
        <taxon>Anomopoda</taxon>
        <taxon>Daphniidae</taxon>
        <taxon>Daphnia</taxon>
    </lineage>
</organism>
<evidence type="ECO:0000313" key="2">
    <source>
        <dbReference type="Proteomes" id="UP000076858"/>
    </source>
</evidence>
<dbReference type="AlphaFoldDB" id="A0A162ECY6"/>
<dbReference type="Proteomes" id="UP000076858">
    <property type="component" value="Unassembled WGS sequence"/>
</dbReference>
<evidence type="ECO:0000313" key="1">
    <source>
        <dbReference type="EMBL" id="KZS09190.1"/>
    </source>
</evidence>
<name>A0A162ECY6_9CRUS</name>
<accession>A0A162ECY6</accession>
<sequence>MILEKLCWVGLIRSEKCWRSFLSSKKLGHSGLLKEIGLPWK</sequence>